<evidence type="ECO:0000313" key="8">
    <source>
        <dbReference type="Proteomes" id="UP000582213"/>
    </source>
</evidence>
<dbReference type="Pfam" id="PF00116">
    <property type="entry name" value="COX2"/>
    <property type="match status" value="1"/>
</dbReference>
<evidence type="ECO:0000256" key="2">
    <source>
        <dbReference type="ARBA" id="ARBA00007866"/>
    </source>
</evidence>
<reference evidence="5 8" key="2">
    <citation type="submission" date="2020-08" db="EMBL/GenBank/DDBJ databases">
        <title>Genomic Encyclopedia of Type Strains, Phase IV (KMG-IV): sequencing the most valuable type-strain genomes for metagenomic binning, comparative biology and taxonomic classification.</title>
        <authorList>
            <person name="Goeker M."/>
        </authorList>
    </citation>
    <scope>NUCLEOTIDE SEQUENCE [LARGE SCALE GENOMIC DNA]</scope>
    <source>
        <strain evidence="5 8">DSM 12421</strain>
    </source>
</reference>
<gene>
    <name evidence="6" type="ORF">D1869_13995</name>
    <name evidence="5" type="ORF">HNQ62_002052</name>
</gene>
<dbReference type="InterPro" id="IPR002429">
    <property type="entry name" value="CcO_II-like_C"/>
</dbReference>
<comment type="subcellular location">
    <subcellularLocation>
        <location evidence="1">Membrane</location>
    </subcellularLocation>
</comment>
<dbReference type="GO" id="GO:0005507">
    <property type="term" value="F:copper ion binding"/>
    <property type="evidence" value="ECO:0007669"/>
    <property type="project" value="InterPro"/>
</dbReference>
<dbReference type="GO" id="GO:0016020">
    <property type="term" value="C:membrane"/>
    <property type="evidence" value="ECO:0007669"/>
    <property type="project" value="UniProtKB-SubCell"/>
</dbReference>
<dbReference type="GeneID" id="42802378"/>
<dbReference type="Proteomes" id="UP000582213">
    <property type="component" value="Unassembled WGS sequence"/>
</dbReference>
<evidence type="ECO:0000256" key="1">
    <source>
        <dbReference type="ARBA" id="ARBA00004370"/>
    </source>
</evidence>
<dbReference type="Proteomes" id="UP000427373">
    <property type="component" value="Chromosome"/>
</dbReference>
<comment type="similarity">
    <text evidence="2">Belongs to the cytochrome c oxidase subunit 2 family.</text>
</comment>
<dbReference type="Gene3D" id="2.60.40.420">
    <property type="entry name" value="Cupredoxins - blue copper proteins"/>
    <property type="match status" value="1"/>
</dbReference>
<sequence>MKRATVIALFLVLVTVAVISLEVQYDSYDYIGYNPNNNAGVGVVHASFANALGSYKGPYVIIYVTGQQWHWDFYPHDKIYTNLTVVPVDEPVVFVIHSIDVFHEFFVQSATSNFTLFNFGAEAVPGYYSYIVLVFPQPGLYHVACAEYCGTAAVGLGHSWLVGTIVATANYTYALELTGGVAPQGVWAPYSVSGVGVGGY</sequence>
<dbReference type="PANTHER" id="PTHR22888">
    <property type="entry name" value="CYTOCHROME C OXIDASE, SUBUNIT II"/>
    <property type="match status" value="1"/>
</dbReference>
<keyword evidence="3" id="KW-0472">Membrane</keyword>
<reference evidence="6 7" key="1">
    <citation type="submission" date="2019-10" db="EMBL/GenBank/DDBJ databases">
        <title>Genome Sequences from Six Type Strain Members of the Archaeal Family Sulfolobaceae: Acidianus ambivalens, Acidianus infernus, Metallosphaera prunae, Stygiolobus azoricus, Sulfolobus metallicus, and Sulfurisphaera ohwakuensis.</title>
        <authorList>
            <person name="Counts J.A."/>
            <person name="Kelly R.M."/>
        </authorList>
    </citation>
    <scope>NUCLEOTIDE SEQUENCE [LARGE SCALE GENOMIC DNA]</scope>
    <source>
        <strain evidence="6 7">TA-1</strain>
    </source>
</reference>
<evidence type="ECO:0000313" key="6">
    <source>
        <dbReference type="EMBL" id="QGR18175.1"/>
    </source>
</evidence>
<dbReference type="EMBL" id="CP045484">
    <property type="protein sequence ID" value="QGR18175.1"/>
    <property type="molecule type" value="Genomic_DNA"/>
</dbReference>
<dbReference type="OrthoDB" id="27522at2157"/>
<dbReference type="InterPro" id="IPR045187">
    <property type="entry name" value="CcO_II"/>
</dbReference>
<protein>
    <submittedName>
        <fullName evidence="5">Cytochrome c oxidase subunit 2</fullName>
    </submittedName>
    <submittedName>
        <fullName evidence="6">Quinol oxidase</fullName>
    </submittedName>
</protein>
<proteinExistence type="inferred from homology"/>
<evidence type="ECO:0000259" key="4">
    <source>
        <dbReference type="PROSITE" id="PS50857"/>
    </source>
</evidence>
<dbReference type="PANTHER" id="PTHR22888:SF9">
    <property type="entry name" value="CYTOCHROME C OXIDASE SUBUNIT 2"/>
    <property type="match status" value="1"/>
</dbReference>
<evidence type="ECO:0000313" key="5">
    <source>
        <dbReference type="EMBL" id="MBB5254278.1"/>
    </source>
</evidence>
<evidence type="ECO:0000256" key="3">
    <source>
        <dbReference type="ARBA" id="ARBA00023136"/>
    </source>
</evidence>
<dbReference type="EMBL" id="JACHFY010000013">
    <property type="protein sequence ID" value="MBB5254278.1"/>
    <property type="molecule type" value="Genomic_DNA"/>
</dbReference>
<name>A0A650CKF8_SULOH</name>
<dbReference type="KEGG" id="soh:D1869_13995"/>
<accession>A0A650CKF8</accession>
<feature type="domain" description="Cytochrome oxidase subunit II copper A binding" evidence="4">
    <location>
        <begin position="57"/>
        <end position="174"/>
    </location>
</feature>
<organism evidence="6 7">
    <name type="scientific">Sulfurisphaera ohwakuensis</name>
    <dbReference type="NCBI Taxonomy" id="69656"/>
    <lineage>
        <taxon>Archaea</taxon>
        <taxon>Thermoproteota</taxon>
        <taxon>Thermoprotei</taxon>
        <taxon>Sulfolobales</taxon>
        <taxon>Sulfolobaceae</taxon>
        <taxon>Sulfurisphaera</taxon>
    </lineage>
</organism>
<keyword evidence="7" id="KW-1185">Reference proteome</keyword>
<dbReference type="PROSITE" id="PS50857">
    <property type="entry name" value="COX2_CUA"/>
    <property type="match status" value="1"/>
</dbReference>
<evidence type="ECO:0000313" key="7">
    <source>
        <dbReference type="Proteomes" id="UP000427373"/>
    </source>
</evidence>
<dbReference type="RefSeq" id="WP_156015663.1">
    <property type="nucleotide sequence ID" value="NZ_CP045484.1"/>
</dbReference>
<dbReference type="GO" id="GO:0004129">
    <property type="term" value="F:cytochrome-c oxidase activity"/>
    <property type="evidence" value="ECO:0007669"/>
    <property type="project" value="InterPro"/>
</dbReference>
<dbReference type="InterPro" id="IPR008972">
    <property type="entry name" value="Cupredoxin"/>
</dbReference>
<dbReference type="SUPFAM" id="SSF49503">
    <property type="entry name" value="Cupredoxins"/>
    <property type="match status" value="1"/>
</dbReference>
<dbReference type="GO" id="GO:0042773">
    <property type="term" value="P:ATP synthesis coupled electron transport"/>
    <property type="evidence" value="ECO:0007669"/>
    <property type="project" value="TreeGrafter"/>
</dbReference>
<dbReference type="AlphaFoldDB" id="A0A650CKF8"/>